<evidence type="ECO:0008006" key="3">
    <source>
        <dbReference type="Google" id="ProtNLM"/>
    </source>
</evidence>
<dbReference type="Proteomes" id="UP000075502">
    <property type="component" value="Unassembled WGS sequence"/>
</dbReference>
<organism evidence="1 2">
    <name type="scientific">Sorangium cellulosum</name>
    <name type="common">Polyangium cellulosum</name>
    <dbReference type="NCBI Taxonomy" id="56"/>
    <lineage>
        <taxon>Bacteria</taxon>
        <taxon>Pseudomonadati</taxon>
        <taxon>Myxococcota</taxon>
        <taxon>Polyangia</taxon>
        <taxon>Polyangiales</taxon>
        <taxon>Polyangiaceae</taxon>
        <taxon>Sorangium</taxon>
    </lineage>
</organism>
<gene>
    <name evidence="1" type="ORF">BE21_06160</name>
</gene>
<sequence>MNRRAFLRAGGVAIALPFLEGLPSRSAWAADNAPVFSLYIVAACGVVGKKFFPDQTGALTTAGLAAMTDKATHVLAPHASNLLFIRGINFPMNGPTNCGHAQGLCQALTARPAQGGGKTASATGVSADVVIAELVNEGGAEPLTLYAGNRRNGYIAERISFKGGGAGQVRPADDNPYALYAKLVGLAESGGGSGNGAQLAEELLRSRKSANDFVREELNSLMRMSALSSADKHRLQQHFDSIRDTEVTMGEMGGTCSQAGLATSELEALKGGLAFKMDGMIEDVAKLHLELVALAFACNFNRVATLQHGDGTDGTKYAVPSNASLGWPFHHLSHRVQSDAATGNNPTAEQAHAEIDVVRMQTLLHGLDQFKARDLFDKSIVMWTNHVSDGPSHSFRNVPTIIAGNGGGYLKQGQYIDAGNVTNNRLFNGLIAAAVRDKTEWTENFGEGQGSGPIDGMLA</sequence>
<proteinExistence type="predicted"/>
<dbReference type="EMBL" id="JEME01003289">
    <property type="protein sequence ID" value="KYG01411.1"/>
    <property type="molecule type" value="Genomic_DNA"/>
</dbReference>
<comment type="caution">
    <text evidence="1">The sequence shown here is derived from an EMBL/GenBank/DDBJ whole genome shotgun (WGS) entry which is preliminary data.</text>
</comment>
<protein>
    <recommendedName>
        <fullName evidence="3">DUF1552 domain-containing protein</fullName>
    </recommendedName>
</protein>
<evidence type="ECO:0000313" key="1">
    <source>
        <dbReference type="EMBL" id="KYG01411.1"/>
    </source>
</evidence>
<evidence type="ECO:0000313" key="2">
    <source>
        <dbReference type="Proteomes" id="UP000075502"/>
    </source>
</evidence>
<dbReference type="Pfam" id="PF07586">
    <property type="entry name" value="HXXSHH"/>
    <property type="match status" value="1"/>
</dbReference>
<dbReference type="InterPro" id="IPR006311">
    <property type="entry name" value="TAT_signal"/>
</dbReference>
<name>A0A150T9P2_SORCE</name>
<dbReference type="AlphaFoldDB" id="A0A150T9P2"/>
<reference evidence="1 2" key="1">
    <citation type="submission" date="2014-02" db="EMBL/GenBank/DDBJ databases">
        <title>The small core and large imbalanced accessory genome model reveals a collaborative survival strategy of Sorangium cellulosum strains in nature.</title>
        <authorList>
            <person name="Han K."/>
            <person name="Peng R."/>
            <person name="Blom J."/>
            <person name="Li Y.-Z."/>
        </authorList>
    </citation>
    <scope>NUCLEOTIDE SEQUENCE [LARGE SCALE GENOMIC DNA]</scope>
    <source>
        <strain evidence="1 2">So0007-03</strain>
    </source>
</reference>
<accession>A0A150T9P2</accession>
<dbReference type="PROSITE" id="PS51318">
    <property type="entry name" value="TAT"/>
    <property type="match status" value="1"/>
</dbReference>
<dbReference type="InterPro" id="IPR011447">
    <property type="entry name" value="DUF1552"/>
</dbReference>